<evidence type="ECO:0000256" key="2">
    <source>
        <dbReference type="ARBA" id="ARBA00022692"/>
    </source>
</evidence>
<feature type="transmembrane region" description="Helical" evidence="5">
    <location>
        <begin position="157"/>
        <end position="174"/>
    </location>
</feature>
<dbReference type="Pfam" id="PF01545">
    <property type="entry name" value="Cation_efflux"/>
    <property type="match status" value="1"/>
</dbReference>
<feature type="transmembrane region" description="Helical" evidence="5">
    <location>
        <begin position="26"/>
        <end position="52"/>
    </location>
</feature>
<dbReference type="RefSeq" id="WP_188904329.1">
    <property type="nucleotide sequence ID" value="NZ_BMKS01000029.1"/>
</dbReference>
<keyword evidence="8" id="KW-1185">Reference proteome</keyword>
<dbReference type="AlphaFoldDB" id="A0A8J3EF93"/>
<keyword evidence="2 5" id="KW-0812">Transmembrane</keyword>
<dbReference type="InterPro" id="IPR027469">
    <property type="entry name" value="Cation_efflux_TMD_sf"/>
</dbReference>
<keyword evidence="4 5" id="KW-0472">Membrane</keyword>
<sequence length="222" mass="22186">MAAGCCSGPSCSASAPPPREAGWRRALWIALAVNAGMFLAELAAGVAAGSASLQADAMDFLGDAANYAISLGVAGMALAWRARAALLKGLSLAALGLWVLGNTAWHALAGTLPAAPVMGAVGVLALAANAGVALMLYRWRGGDANMRSVWICSRNDAIGNLAVLLAAAGVFGTGTGWPDLAVASVMAALGLWGGRQIVGQALGELRAERAGRVGRPVPAAAE</sequence>
<feature type="transmembrane region" description="Helical" evidence="5">
    <location>
        <begin position="114"/>
        <end position="137"/>
    </location>
</feature>
<evidence type="ECO:0000256" key="3">
    <source>
        <dbReference type="ARBA" id="ARBA00022989"/>
    </source>
</evidence>
<dbReference type="Gene3D" id="1.20.1510.10">
    <property type="entry name" value="Cation efflux protein transmembrane domain"/>
    <property type="match status" value="1"/>
</dbReference>
<evidence type="ECO:0000313" key="8">
    <source>
        <dbReference type="Proteomes" id="UP000597507"/>
    </source>
</evidence>
<evidence type="ECO:0000313" key="7">
    <source>
        <dbReference type="EMBL" id="GGG52408.1"/>
    </source>
</evidence>
<keyword evidence="3 5" id="KW-1133">Transmembrane helix</keyword>
<dbReference type="GO" id="GO:0008324">
    <property type="term" value="F:monoatomic cation transmembrane transporter activity"/>
    <property type="evidence" value="ECO:0007669"/>
    <property type="project" value="InterPro"/>
</dbReference>
<reference evidence="7 8" key="1">
    <citation type="journal article" date="2014" name="Int. J. Syst. Evol. Microbiol.">
        <title>Complete genome sequence of Corynebacterium casei LMG S-19264T (=DSM 44701T), isolated from a smear-ripened cheese.</title>
        <authorList>
            <consortium name="US DOE Joint Genome Institute (JGI-PGF)"/>
            <person name="Walter F."/>
            <person name="Albersmeier A."/>
            <person name="Kalinowski J."/>
            <person name="Ruckert C."/>
        </authorList>
    </citation>
    <scope>NUCLEOTIDE SEQUENCE [LARGE SCALE GENOMIC DNA]</scope>
    <source>
        <strain evidence="7 8">CGMCC 1.16330</strain>
    </source>
</reference>
<proteinExistence type="predicted"/>
<dbReference type="InterPro" id="IPR058533">
    <property type="entry name" value="Cation_efflux_TM"/>
</dbReference>
<dbReference type="SUPFAM" id="SSF161111">
    <property type="entry name" value="Cation efflux protein transmembrane domain-like"/>
    <property type="match status" value="1"/>
</dbReference>
<dbReference type="EMBL" id="BMKS01000029">
    <property type="protein sequence ID" value="GGG52408.1"/>
    <property type="molecule type" value="Genomic_DNA"/>
</dbReference>
<organism evidence="7 8">
    <name type="scientific">Caldovatus sediminis</name>
    <dbReference type="NCBI Taxonomy" id="2041189"/>
    <lineage>
        <taxon>Bacteria</taxon>
        <taxon>Pseudomonadati</taxon>
        <taxon>Pseudomonadota</taxon>
        <taxon>Alphaproteobacteria</taxon>
        <taxon>Acetobacterales</taxon>
        <taxon>Roseomonadaceae</taxon>
        <taxon>Caldovatus</taxon>
    </lineage>
</organism>
<name>A0A8J3EF93_9PROT</name>
<comment type="caution">
    <text evidence="7">The sequence shown here is derived from an EMBL/GenBank/DDBJ whole genome shotgun (WGS) entry which is preliminary data.</text>
</comment>
<evidence type="ECO:0000256" key="5">
    <source>
        <dbReference type="SAM" id="Phobius"/>
    </source>
</evidence>
<comment type="subcellular location">
    <subcellularLocation>
        <location evidence="1">Membrane</location>
        <topology evidence="1">Multi-pass membrane protein</topology>
    </subcellularLocation>
</comment>
<evidence type="ECO:0000259" key="6">
    <source>
        <dbReference type="Pfam" id="PF01545"/>
    </source>
</evidence>
<evidence type="ECO:0000256" key="4">
    <source>
        <dbReference type="ARBA" id="ARBA00023136"/>
    </source>
</evidence>
<dbReference type="GO" id="GO:0016020">
    <property type="term" value="C:membrane"/>
    <property type="evidence" value="ECO:0007669"/>
    <property type="project" value="UniProtKB-SubCell"/>
</dbReference>
<dbReference type="Proteomes" id="UP000597507">
    <property type="component" value="Unassembled WGS sequence"/>
</dbReference>
<feature type="transmembrane region" description="Helical" evidence="5">
    <location>
        <begin position="64"/>
        <end position="82"/>
    </location>
</feature>
<feature type="transmembrane region" description="Helical" evidence="5">
    <location>
        <begin position="89"/>
        <end position="108"/>
    </location>
</feature>
<protein>
    <submittedName>
        <fullName evidence="7">Cobalt transporter</fullName>
    </submittedName>
</protein>
<evidence type="ECO:0000256" key="1">
    <source>
        <dbReference type="ARBA" id="ARBA00004141"/>
    </source>
</evidence>
<accession>A0A8J3EF93</accession>
<gene>
    <name evidence="7" type="ORF">GCM10010964_44470</name>
</gene>
<feature type="domain" description="Cation efflux protein transmembrane" evidence="6">
    <location>
        <begin position="27"/>
        <end position="186"/>
    </location>
</feature>